<accession>A0A067RAL6</accession>
<organism evidence="2 3">
    <name type="scientific">Zootermopsis nevadensis</name>
    <name type="common">Dampwood termite</name>
    <dbReference type="NCBI Taxonomy" id="136037"/>
    <lineage>
        <taxon>Eukaryota</taxon>
        <taxon>Metazoa</taxon>
        <taxon>Ecdysozoa</taxon>
        <taxon>Arthropoda</taxon>
        <taxon>Hexapoda</taxon>
        <taxon>Insecta</taxon>
        <taxon>Pterygota</taxon>
        <taxon>Neoptera</taxon>
        <taxon>Polyneoptera</taxon>
        <taxon>Dictyoptera</taxon>
        <taxon>Blattodea</taxon>
        <taxon>Blattoidea</taxon>
        <taxon>Termitoidae</taxon>
        <taxon>Termopsidae</taxon>
        <taxon>Zootermopsis</taxon>
    </lineage>
</organism>
<sequence>MKLILLWLGVRCLRSTWEWSQIMGAQQAKERVGSSGALAVRNTVRNKPRVPKDGRQQGSNIFTEHSGECALNLGSKFNLCSVSYFLIIKHIIFCTGRHLIT</sequence>
<keyword evidence="3" id="KW-1185">Reference proteome</keyword>
<evidence type="ECO:0000256" key="1">
    <source>
        <dbReference type="SAM" id="SignalP"/>
    </source>
</evidence>
<dbReference type="Proteomes" id="UP000027135">
    <property type="component" value="Unassembled WGS sequence"/>
</dbReference>
<reference evidence="2 3" key="1">
    <citation type="journal article" date="2014" name="Nat. Commun.">
        <title>Molecular traces of alternative social organization in a termite genome.</title>
        <authorList>
            <person name="Terrapon N."/>
            <person name="Li C."/>
            <person name="Robertson H.M."/>
            <person name="Ji L."/>
            <person name="Meng X."/>
            <person name="Booth W."/>
            <person name="Chen Z."/>
            <person name="Childers C.P."/>
            <person name="Glastad K.M."/>
            <person name="Gokhale K."/>
            <person name="Gowin J."/>
            <person name="Gronenberg W."/>
            <person name="Hermansen R.A."/>
            <person name="Hu H."/>
            <person name="Hunt B.G."/>
            <person name="Huylmans A.K."/>
            <person name="Khalil S.M."/>
            <person name="Mitchell R.D."/>
            <person name="Munoz-Torres M.C."/>
            <person name="Mustard J.A."/>
            <person name="Pan H."/>
            <person name="Reese J.T."/>
            <person name="Scharf M.E."/>
            <person name="Sun F."/>
            <person name="Vogel H."/>
            <person name="Xiao J."/>
            <person name="Yang W."/>
            <person name="Yang Z."/>
            <person name="Yang Z."/>
            <person name="Zhou J."/>
            <person name="Zhu J."/>
            <person name="Brent C.S."/>
            <person name="Elsik C.G."/>
            <person name="Goodisman M.A."/>
            <person name="Liberles D.A."/>
            <person name="Roe R.M."/>
            <person name="Vargo E.L."/>
            <person name="Vilcinskas A."/>
            <person name="Wang J."/>
            <person name="Bornberg-Bauer E."/>
            <person name="Korb J."/>
            <person name="Zhang G."/>
            <person name="Liebig J."/>
        </authorList>
    </citation>
    <scope>NUCLEOTIDE SEQUENCE [LARGE SCALE GENOMIC DNA]</scope>
    <source>
        <tissue evidence="2">Whole organism</tissue>
    </source>
</reference>
<gene>
    <name evidence="2" type="ORF">L798_04867</name>
</gene>
<dbReference type="EMBL" id="KK852591">
    <property type="protein sequence ID" value="KDR20713.1"/>
    <property type="molecule type" value="Genomic_DNA"/>
</dbReference>
<dbReference type="AlphaFoldDB" id="A0A067RAL6"/>
<evidence type="ECO:0000313" key="2">
    <source>
        <dbReference type="EMBL" id="KDR20713.1"/>
    </source>
</evidence>
<dbReference type="eggNOG" id="ENOG502SCQ1">
    <property type="taxonomic scope" value="Eukaryota"/>
</dbReference>
<feature type="chain" id="PRO_5012904139" evidence="1">
    <location>
        <begin position="16"/>
        <end position="101"/>
    </location>
</feature>
<feature type="signal peptide" evidence="1">
    <location>
        <begin position="1"/>
        <end position="15"/>
    </location>
</feature>
<dbReference type="InParanoid" id="A0A067RAL6"/>
<name>A0A067RAL6_ZOONE</name>
<keyword evidence="1" id="KW-0732">Signal</keyword>
<evidence type="ECO:0000313" key="3">
    <source>
        <dbReference type="Proteomes" id="UP000027135"/>
    </source>
</evidence>
<protein>
    <submittedName>
        <fullName evidence="2">Uncharacterized protein</fullName>
    </submittedName>
</protein>
<proteinExistence type="predicted"/>